<keyword evidence="1" id="KW-1133">Transmembrane helix</keyword>
<dbReference type="AlphaFoldDB" id="A0A951UI05"/>
<evidence type="ECO:0000313" key="3">
    <source>
        <dbReference type="Proteomes" id="UP000715781"/>
    </source>
</evidence>
<gene>
    <name evidence="2" type="ORF">KME32_23410</name>
</gene>
<reference evidence="2" key="1">
    <citation type="submission" date="2021-05" db="EMBL/GenBank/DDBJ databases">
        <authorList>
            <person name="Pietrasiak N."/>
            <person name="Ward R."/>
            <person name="Stajich J.E."/>
            <person name="Kurbessoian T."/>
        </authorList>
    </citation>
    <scope>NUCLEOTIDE SEQUENCE</scope>
    <source>
        <strain evidence="2">JT2-VF2</strain>
    </source>
</reference>
<dbReference type="EMBL" id="JAHHHN010000018">
    <property type="protein sequence ID" value="MBW4564033.1"/>
    <property type="molecule type" value="Genomic_DNA"/>
</dbReference>
<protein>
    <submittedName>
        <fullName evidence="2">Uncharacterized protein</fullName>
    </submittedName>
</protein>
<accession>A0A951UI05</accession>
<keyword evidence="1" id="KW-0472">Membrane</keyword>
<comment type="caution">
    <text evidence="2">The sequence shown here is derived from an EMBL/GenBank/DDBJ whole genome shotgun (WGS) entry which is preliminary data.</text>
</comment>
<name>A0A951UI05_9NOST</name>
<sequence length="52" mass="5899">MLPNKPATGNQTQRWTFLQLFGLAKRNPLMISRWVLCWVGVGTICGLFTGLY</sequence>
<organism evidence="2 3">
    <name type="scientific">Mojavia pulchra JT2-VF2</name>
    <dbReference type="NCBI Taxonomy" id="287848"/>
    <lineage>
        <taxon>Bacteria</taxon>
        <taxon>Bacillati</taxon>
        <taxon>Cyanobacteriota</taxon>
        <taxon>Cyanophyceae</taxon>
        <taxon>Nostocales</taxon>
        <taxon>Nostocaceae</taxon>
    </lineage>
</organism>
<keyword evidence="1" id="KW-0812">Transmembrane</keyword>
<reference evidence="2" key="2">
    <citation type="journal article" date="2022" name="Microbiol. Resour. Announc.">
        <title>Metagenome Sequencing to Explore Phylogenomics of Terrestrial Cyanobacteria.</title>
        <authorList>
            <person name="Ward R.D."/>
            <person name="Stajich J.E."/>
            <person name="Johansen J.R."/>
            <person name="Huntemann M."/>
            <person name="Clum A."/>
            <person name="Foster B."/>
            <person name="Foster B."/>
            <person name="Roux S."/>
            <person name="Palaniappan K."/>
            <person name="Varghese N."/>
            <person name="Mukherjee S."/>
            <person name="Reddy T.B.K."/>
            <person name="Daum C."/>
            <person name="Copeland A."/>
            <person name="Chen I.A."/>
            <person name="Ivanova N.N."/>
            <person name="Kyrpides N.C."/>
            <person name="Shapiro N."/>
            <person name="Eloe-Fadrosh E.A."/>
            <person name="Pietrasiak N."/>
        </authorList>
    </citation>
    <scope>NUCLEOTIDE SEQUENCE</scope>
    <source>
        <strain evidence="2">JT2-VF2</strain>
    </source>
</reference>
<evidence type="ECO:0000256" key="1">
    <source>
        <dbReference type="SAM" id="Phobius"/>
    </source>
</evidence>
<evidence type="ECO:0000313" key="2">
    <source>
        <dbReference type="EMBL" id="MBW4564033.1"/>
    </source>
</evidence>
<dbReference type="Proteomes" id="UP000715781">
    <property type="component" value="Unassembled WGS sequence"/>
</dbReference>
<feature type="transmembrane region" description="Helical" evidence="1">
    <location>
        <begin position="31"/>
        <end position="51"/>
    </location>
</feature>
<proteinExistence type="predicted"/>